<dbReference type="Proteomes" id="UP000220822">
    <property type="component" value="Genome"/>
</dbReference>
<dbReference type="Proteomes" id="UP000219987">
    <property type="component" value="Segment"/>
</dbReference>
<dbReference type="EMBL" id="KX349251">
    <property type="protein sequence ID" value="AOO02913.1"/>
    <property type="molecule type" value="Genomic_DNA"/>
</dbReference>
<dbReference type="EMBL" id="KX349242">
    <property type="protein sequence ID" value="AOO00988.1"/>
    <property type="molecule type" value="Genomic_DNA"/>
</dbReference>
<evidence type="ECO:0000313" key="23">
    <source>
        <dbReference type="EMBL" id="AOO02699.1"/>
    </source>
</evidence>
<dbReference type="Proteomes" id="UP000219978">
    <property type="component" value="Segment"/>
</dbReference>
<evidence type="ECO:0000313" key="18">
    <source>
        <dbReference type="EMBL" id="AOO01630.1"/>
    </source>
</evidence>
<dbReference type="EMBL" id="KX349243">
    <property type="protein sequence ID" value="AOO01202.1"/>
    <property type="molecule type" value="Genomic_DNA"/>
</dbReference>
<dbReference type="Proteomes" id="UP000219847">
    <property type="component" value="Segment"/>
</dbReference>
<evidence type="ECO:0000313" key="48">
    <source>
        <dbReference type="EMBL" id="AOO08694.1"/>
    </source>
</evidence>
<dbReference type="Proteomes" id="UP000220280">
    <property type="component" value="Segment"/>
</dbReference>
<dbReference type="EMBL" id="KX349238">
    <property type="protein sequence ID" value="AOO00133.1"/>
    <property type="molecule type" value="Genomic_DNA"/>
</dbReference>
<dbReference type="EMBL" id="KX349283">
    <property type="protein sequence ID" value="AOO09766.1"/>
    <property type="molecule type" value="Genomic_DNA"/>
</dbReference>
<evidence type="ECO:0000313" key="44">
    <source>
        <dbReference type="EMBL" id="AOO07619.1"/>
    </source>
</evidence>
<evidence type="ECO:0000313" key="25">
    <source>
        <dbReference type="EMBL" id="AOO03127.1"/>
    </source>
</evidence>
<evidence type="ECO:0000313" key="8">
    <source>
        <dbReference type="EMBL" id="AON99491.1"/>
    </source>
</evidence>
<dbReference type="EMBL" id="KX349274">
    <property type="protein sequence ID" value="AOO07835.1"/>
    <property type="molecule type" value="Genomic_DNA"/>
</dbReference>
<dbReference type="Proteomes" id="UP000220587">
    <property type="component" value="Segment"/>
</dbReference>
<evidence type="ECO:0000313" key="17">
    <source>
        <dbReference type="EMBL" id="AOO01416.1"/>
    </source>
</evidence>
<dbReference type="Proteomes" id="UP000220062">
    <property type="component" value="Segment"/>
</dbReference>
<evidence type="ECO:0000313" key="31">
    <source>
        <dbReference type="EMBL" id="AOO04411.1"/>
    </source>
</evidence>
<dbReference type="Proteomes" id="UP000219973">
    <property type="component" value="Segment"/>
</dbReference>
<dbReference type="EMBL" id="KX349235">
    <property type="protein sequence ID" value="AON99491.1"/>
    <property type="molecule type" value="Genomic_DNA"/>
</dbReference>
<dbReference type="EMBL" id="KX349247">
    <property type="protein sequence ID" value="AOO02058.1"/>
    <property type="molecule type" value="Genomic_DNA"/>
</dbReference>
<evidence type="ECO:0000313" key="14">
    <source>
        <dbReference type="EMBL" id="AOO00774.1"/>
    </source>
</evidence>
<evidence type="ECO:0000313" key="5">
    <source>
        <dbReference type="EMBL" id="AON98418.1"/>
    </source>
</evidence>
<dbReference type="Proteomes" id="UP000220101">
    <property type="component" value="Segment"/>
</dbReference>
<dbReference type="Proteomes" id="UP000220301">
    <property type="component" value="Segment"/>
</dbReference>
<dbReference type="Proteomes" id="UP000220084">
    <property type="component" value="Segment"/>
</dbReference>
<evidence type="ECO:0000313" key="34">
    <source>
        <dbReference type="EMBL" id="AOO05266.1"/>
    </source>
</evidence>
<evidence type="ECO:0000313" key="11">
    <source>
        <dbReference type="EMBL" id="AOO00133.1"/>
    </source>
</evidence>
<evidence type="ECO:0000313" key="4">
    <source>
        <dbReference type="EMBL" id="AON97988.1"/>
    </source>
</evidence>
<dbReference type="Proteomes" id="UP000220787">
    <property type="component" value="Segment"/>
</dbReference>
<gene>
    <name evidence="2" type="ORF">Fa020709_047</name>
    <name evidence="3" type="ORF">Fa100709_047</name>
    <name evidence="4" type="ORF">Fa240709_047</name>
    <name evidence="5" type="ORF">LIS021013_048</name>
    <name evidence="6" type="ORF">LIS061010_048</name>
    <name evidence="7" type="ORF">LIS091010_047</name>
    <name evidence="8" type="ORF">LIS141013_047</name>
    <name evidence="9" type="ORF">NJ_05_1013_047</name>
    <name evidence="10" type="ORF">Np010709_047</name>
    <name evidence="11" type="ORF">Np011112_047</name>
    <name evidence="12" type="ORF">Np030709_047</name>
    <name evidence="13" type="ORF">Np031112_047</name>
    <name evidence="14" type="ORF">Np041112_047</name>
    <name evidence="15" type="ORF">Np060912_047</name>
    <name evidence="16" type="ORF">Np111112_047</name>
    <name evidence="17" type="ORF">Np120912_047</name>
    <name evidence="18" type="ORF">Np140912_047</name>
    <name evidence="19" type="ORF">Np150709_047</name>
    <name evidence="20" type="ORF">Np151112_047</name>
    <name evidence="21" type="ORF">Np191112_047</name>
    <name evidence="22" type="ORF">Np200912_047</name>
    <name evidence="23" type="ORF">Np231112_047</name>
    <name evidence="24" type="ORF">Np241112_047</name>
    <name evidence="25" type="ORF">Np311112_047</name>
    <name evidence="26" type="ORF">Np330912_047</name>
    <name evidence="27" type="ORF">Np361112_047</name>
    <name evidence="28" type="ORF">RW010709_047</name>
    <name evidence="29" type="ORF">RW020113_047</name>
    <name evidence="30" type="ORF">RW020709_047</name>
    <name evidence="31" type="ORF">RW030709_047</name>
    <name evidence="32" type="ORF">RW081112_047</name>
    <name evidence="33" type="ORF">RW110905_047</name>
    <name evidence="34" type="ORF">RW120709_047</name>
    <name evidence="35" type="ORF">RW141112_047</name>
    <name evidence="36" type="ORF">RW160905_047</name>
    <name evidence="37" type="ORF">RW170113_047</name>
    <name evidence="38" type="ORF">RW260905_047</name>
    <name evidence="39" type="ORF">RW291112_047</name>
    <name evidence="40" type="ORF">RW340905_047</name>
    <name evidence="41" type="ORF">RW401112_047</name>
    <name evidence="42" type="ORF">Sn250709_047</name>
    <name evidence="43" type="ORF">W1010709_047</name>
    <name evidence="44" type="ORF">W1010910_047</name>
    <name evidence="45" type="ORF">W1030709_048</name>
    <name evidence="46" type="ORF">W1090709_047</name>
    <name evidence="47" type="ORF">W1120909_047</name>
    <name evidence="48" type="ORF">W1130709_047</name>
    <name evidence="49" type="ORF">W1160709_047</name>
    <name evidence="50" type="ORF">W2130910_047</name>
    <name evidence="51" type="ORF">W2140910_047</name>
    <name evidence="52" type="ORF">W2320910_047</name>
</gene>
<evidence type="ECO:0000313" key="22">
    <source>
        <dbReference type="EMBL" id="AOO02485.1"/>
    </source>
</evidence>
<evidence type="ECO:0000313" key="2">
    <source>
        <dbReference type="EMBL" id="AON97560.1"/>
    </source>
</evidence>
<dbReference type="Proteomes" id="UP000220326">
    <property type="component" value="Segment"/>
</dbReference>
<evidence type="ECO:0000313" key="12">
    <source>
        <dbReference type="EMBL" id="AOO00347.1"/>
    </source>
</evidence>
<dbReference type="Proteomes" id="UP000220799">
    <property type="component" value="Segment"/>
</dbReference>
<organism evidence="36 55">
    <name type="scientific">Synechococcus phage S-RIM2</name>
    <dbReference type="NCBI Taxonomy" id="687800"/>
    <lineage>
        <taxon>Viruses</taxon>
        <taxon>Duplodnaviria</taxon>
        <taxon>Heunggongvirae</taxon>
        <taxon>Uroviricota</taxon>
        <taxon>Caudoviricetes</taxon>
        <taxon>Pantevenvirales</taxon>
        <taxon>Kyanoviridae</taxon>
        <taxon>Nerrivikvirus</taxon>
        <taxon>Nerrivikvirus srim2</taxon>
    </lineage>
</organism>
<evidence type="ECO:0000313" key="54">
    <source>
        <dbReference type="Proteomes" id="UP000219765"/>
    </source>
</evidence>
<dbReference type="Proteomes" id="UP000219940">
    <property type="component" value="Segment"/>
</dbReference>
<dbReference type="EMBL" id="KX349260">
    <property type="protein sequence ID" value="AOO04838.1"/>
    <property type="molecule type" value="Genomic_DNA"/>
</dbReference>
<evidence type="ECO:0000313" key="40">
    <source>
        <dbReference type="EMBL" id="AOO06763.1"/>
    </source>
</evidence>
<dbReference type="EMBL" id="KX349271">
    <property type="protein sequence ID" value="AOO07191.1"/>
    <property type="molecule type" value="Genomic_DNA"/>
</dbReference>
<evidence type="ECO:0000313" key="21">
    <source>
        <dbReference type="EMBL" id="AOO02272.1"/>
    </source>
</evidence>
<dbReference type="EMBL" id="KX349278">
    <property type="protein sequence ID" value="AOO08694.1"/>
    <property type="molecule type" value="Genomic_DNA"/>
</dbReference>
<dbReference type="EMBL" id="KX349237">
    <property type="protein sequence ID" value="AON99918.1"/>
    <property type="molecule type" value="Genomic_DNA"/>
</dbReference>
<dbReference type="EMBL" id="KX349252">
    <property type="protein sequence ID" value="AOO03127.1"/>
    <property type="molecule type" value="Genomic_DNA"/>
</dbReference>
<dbReference type="EMBL" id="KX349226">
    <property type="protein sequence ID" value="AON97560.1"/>
    <property type="molecule type" value="Genomic_DNA"/>
</dbReference>
<dbReference type="Proteomes" id="UP000220899">
    <property type="component" value="Segment"/>
</dbReference>
<evidence type="ECO:0000313" key="6">
    <source>
        <dbReference type="EMBL" id="AON98633.1"/>
    </source>
</evidence>
<dbReference type="EMBL" id="KX349269">
    <property type="protein sequence ID" value="AOO06763.1"/>
    <property type="molecule type" value="Genomic_DNA"/>
</dbReference>
<dbReference type="EMBL" id="KX349232">
    <property type="protein sequence ID" value="AON98848.1"/>
    <property type="molecule type" value="Genomic_DNA"/>
</dbReference>
<proteinExistence type="predicted"/>
<dbReference type="EMBL" id="KX349266">
    <property type="protein sequence ID" value="AOO06122.1"/>
    <property type="molecule type" value="Genomic_DNA"/>
</dbReference>
<evidence type="ECO:0000313" key="45">
    <source>
        <dbReference type="EMBL" id="AOO07835.1"/>
    </source>
</evidence>
<evidence type="ECO:0000313" key="24">
    <source>
        <dbReference type="EMBL" id="AOO02913.1"/>
    </source>
</evidence>
<evidence type="ECO:0000313" key="15">
    <source>
        <dbReference type="EMBL" id="AOO00988.1"/>
    </source>
</evidence>
<dbReference type="Proteomes" id="UP000220431">
    <property type="component" value="Genome"/>
</dbReference>
<evidence type="ECO:0000313" key="13">
    <source>
        <dbReference type="EMBL" id="AOO00561.1"/>
    </source>
</evidence>
<dbReference type="Proteomes" id="UP000220556">
    <property type="component" value="Segment"/>
</dbReference>
<evidence type="ECO:0000313" key="36">
    <source>
        <dbReference type="EMBL" id="AOO05694.1"/>
    </source>
</evidence>
<dbReference type="Proteomes" id="UP000219765">
    <property type="component" value="Segment"/>
</dbReference>
<evidence type="ECO:0000313" key="46">
    <source>
        <dbReference type="EMBL" id="AOO08265.1"/>
    </source>
</evidence>
<dbReference type="EMBL" id="KX349255">
    <property type="protein sequence ID" value="AOO03769.1"/>
    <property type="molecule type" value="Genomic_DNA"/>
</dbReference>
<evidence type="ECO:0000313" key="50">
    <source>
        <dbReference type="EMBL" id="AOO09338.1"/>
    </source>
</evidence>
<evidence type="ECO:0000313" key="7">
    <source>
        <dbReference type="EMBL" id="AON98848.1"/>
    </source>
</evidence>
<dbReference type="InterPro" id="IPR049304">
    <property type="entry name" value="Gly_rich_dom"/>
</dbReference>
<dbReference type="EMBL" id="KX349282">
    <property type="protein sequence ID" value="AOO09552.1"/>
    <property type="molecule type" value="Genomic_DNA"/>
</dbReference>
<dbReference type="EMBL" id="KX349262">
    <property type="protein sequence ID" value="AOO05266.1"/>
    <property type="molecule type" value="Genomic_DNA"/>
</dbReference>
<dbReference type="EMBL" id="KX349227">
    <property type="protein sequence ID" value="AON97774.1"/>
    <property type="molecule type" value="Genomic_DNA"/>
</dbReference>
<dbReference type="Proteomes" id="UP000229411">
    <property type="component" value="Segment"/>
</dbReference>
<dbReference type="Proteomes" id="UP000220437">
    <property type="component" value="Segment"/>
</dbReference>
<dbReference type="EMBL" id="KX349250">
    <property type="protein sequence ID" value="AOO02699.1"/>
    <property type="molecule type" value="Genomic_DNA"/>
</dbReference>
<dbReference type="Proteomes" id="UP000220510">
    <property type="component" value="Genome"/>
</dbReference>
<dbReference type="EMBL" id="KX349276">
    <property type="protein sequence ID" value="AOO08265.1"/>
    <property type="molecule type" value="Genomic_DNA"/>
</dbReference>
<evidence type="ECO:0000313" key="32">
    <source>
        <dbReference type="EMBL" id="AOO04625.1"/>
    </source>
</evidence>
<dbReference type="Proteomes" id="UP000219918">
    <property type="component" value="Segment"/>
</dbReference>
<dbReference type="Proteomes" id="UP000220874">
    <property type="component" value="Segment"/>
</dbReference>
<dbReference type="Proteomes" id="UP000220657">
    <property type="component" value="Segment"/>
</dbReference>
<dbReference type="EMBL" id="KX349257">
    <property type="protein sequence ID" value="AOO04197.1"/>
    <property type="molecule type" value="Genomic_DNA"/>
</dbReference>
<evidence type="ECO:0000313" key="27">
    <source>
        <dbReference type="EMBL" id="AOO03555.1"/>
    </source>
</evidence>
<dbReference type="EMBL" id="KX349259">
    <property type="protein sequence ID" value="AOO04625.1"/>
    <property type="molecule type" value="Genomic_DNA"/>
</dbReference>
<dbReference type="Pfam" id="PF21722">
    <property type="entry name" value="Gly_rich_2"/>
    <property type="match status" value="1"/>
</dbReference>
<dbReference type="Proteomes" id="UP000220455">
    <property type="component" value="Segment"/>
</dbReference>
<evidence type="ECO:0000313" key="28">
    <source>
        <dbReference type="EMBL" id="AOO03769.1"/>
    </source>
</evidence>
<dbReference type="EMBL" id="KX349249">
    <property type="protein sequence ID" value="AOO02485.1"/>
    <property type="molecule type" value="Genomic_DNA"/>
</dbReference>
<dbReference type="EMBL" id="KX349270">
    <property type="protein sequence ID" value="AOO06977.1"/>
    <property type="molecule type" value="Genomic_DNA"/>
</dbReference>
<evidence type="ECO:0000313" key="33">
    <source>
        <dbReference type="EMBL" id="AOO04838.1"/>
    </source>
</evidence>
<dbReference type="Proteomes" id="UP000220656">
    <property type="component" value="Segment"/>
</dbReference>
<dbReference type="EMBL" id="KX349240">
    <property type="protein sequence ID" value="AOO00561.1"/>
    <property type="molecule type" value="Genomic_DNA"/>
</dbReference>
<dbReference type="Proteomes" id="UP000219823">
    <property type="component" value="Segment"/>
</dbReference>
<accession>A0A1D7RW67</accession>
<dbReference type="EMBL" id="KX349245">
    <property type="protein sequence ID" value="AOO01630.1"/>
    <property type="molecule type" value="Genomic_DNA"/>
</dbReference>
<evidence type="ECO:0000313" key="39">
    <source>
        <dbReference type="EMBL" id="AOO06335.1"/>
    </source>
</evidence>
<dbReference type="Proteomes" id="UP000220968">
    <property type="component" value="Segment"/>
</dbReference>
<dbReference type="Proteomes" id="UP000220287">
    <property type="component" value="Segment"/>
</dbReference>
<dbReference type="Proteomes" id="UP000220813">
    <property type="component" value="Segment"/>
</dbReference>
<dbReference type="EMBL" id="KX349248">
    <property type="protein sequence ID" value="AOO02272.1"/>
    <property type="molecule type" value="Genomic_DNA"/>
</dbReference>
<dbReference type="EMBL" id="KX349263">
    <property type="protein sequence ID" value="AOO05480.1"/>
    <property type="molecule type" value="Genomic_DNA"/>
</dbReference>
<evidence type="ECO:0000313" key="20">
    <source>
        <dbReference type="EMBL" id="AOO02058.1"/>
    </source>
</evidence>
<dbReference type="EMBL" id="KX349254">
    <property type="protein sequence ID" value="AOO03555.1"/>
    <property type="molecule type" value="Genomic_DNA"/>
</dbReference>
<dbReference type="EMBL" id="KX349241">
    <property type="protein sequence ID" value="AOO00774.1"/>
    <property type="molecule type" value="Genomic_DNA"/>
</dbReference>
<dbReference type="Proteomes" id="UP000220257">
    <property type="component" value="Genome"/>
</dbReference>
<dbReference type="Proteomes" id="UP000220420">
    <property type="component" value="Segment"/>
</dbReference>
<sequence>MSELNVGTLNVGTTQFTGDSSSQNAAPTLAGMVGGAPASDEVLKWNGSAWVASSLPATPGRLLGIDLYTNQNGEWDQRSRTGGSATWTRPSDCTHVLVYVTGGGGGSRVNDNNYRGAGGGGGATAIKYIDVSSVPSVNVTWGEGGNYSRNGGRGGSGGTSSFGAYCSATGGGGGYTDNPYEGGRGGEATGGDINLPGGDGGMSHGSSNEYVAGASFWHHAGSNHHNSNDGAINTHGQWGSGGGHGHYSQNGHAHNNSVGGGGCVMIYKYS</sequence>
<evidence type="ECO:0000313" key="16">
    <source>
        <dbReference type="EMBL" id="AOO01202.1"/>
    </source>
</evidence>
<dbReference type="EMBL" id="KX349230">
    <property type="protein sequence ID" value="AON98418.1"/>
    <property type="molecule type" value="Genomic_DNA"/>
</dbReference>
<dbReference type="Proteomes" id="UP000220862">
    <property type="component" value="Segment"/>
</dbReference>
<evidence type="ECO:0000313" key="35">
    <source>
        <dbReference type="EMBL" id="AOO05480.1"/>
    </source>
</evidence>
<dbReference type="EMBL" id="KX349279">
    <property type="protein sequence ID" value="AOO08909.1"/>
    <property type="molecule type" value="Genomic_DNA"/>
</dbReference>
<evidence type="ECO:0000313" key="42">
    <source>
        <dbReference type="EMBL" id="AOO07191.1"/>
    </source>
</evidence>
<evidence type="ECO:0000313" key="29">
    <source>
        <dbReference type="EMBL" id="AOO03983.1"/>
    </source>
</evidence>
<dbReference type="Proteomes" id="UP000220457">
    <property type="component" value="Segment"/>
</dbReference>
<dbReference type="EMBL" id="KX349273">
    <property type="protein sequence ID" value="AOO07619.1"/>
    <property type="molecule type" value="Genomic_DNA"/>
</dbReference>
<dbReference type="Proteomes" id="UP000219740">
    <property type="component" value="Genome"/>
</dbReference>
<evidence type="ECO:0000259" key="1">
    <source>
        <dbReference type="Pfam" id="PF21722"/>
    </source>
</evidence>
<evidence type="ECO:0000313" key="30">
    <source>
        <dbReference type="EMBL" id="AOO04197.1"/>
    </source>
</evidence>
<evidence type="ECO:0000313" key="19">
    <source>
        <dbReference type="EMBL" id="AOO01844.1"/>
    </source>
</evidence>
<evidence type="ECO:0000313" key="53">
    <source>
        <dbReference type="Proteomes" id="UP000219740"/>
    </source>
</evidence>
<dbReference type="EMBL" id="KX349256">
    <property type="protein sequence ID" value="AOO03983.1"/>
    <property type="molecule type" value="Genomic_DNA"/>
</dbReference>
<evidence type="ECO:0000313" key="55">
    <source>
        <dbReference type="Proteomes" id="UP000220495"/>
    </source>
</evidence>
<dbReference type="Proteomes" id="UP000220375">
    <property type="component" value="Segment"/>
</dbReference>
<dbReference type="EMBL" id="KX349277">
    <property type="protein sequence ID" value="AOO08479.1"/>
    <property type="molecule type" value="Genomic_DNA"/>
</dbReference>
<evidence type="ECO:0000313" key="52">
    <source>
        <dbReference type="EMBL" id="AOO09766.1"/>
    </source>
</evidence>
<feature type="domain" description="Glycine-rich" evidence="1">
    <location>
        <begin position="82"/>
        <end position="262"/>
    </location>
</feature>
<evidence type="ECO:0000313" key="49">
    <source>
        <dbReference type="EMBL" id="AOO08909.1"/>
    </source>
</evidence>
<dbReference type="EMBL" id="KX349264">
    <property type="protein sequence ID" value="AOO05694.1"/>
    <property type="molecule type" value="Genomic_DNA"/>
</dbReference>
<dbReference type="Proteomes" id="UP000220729">
    <property type="component" value="Segment"/>
</dbReference>
<dbReference type="EMBL" id="KX349253">
    <property type="protein sequence ID" value="AOO03341.1"/>
    <property type="molecule type" value="Genomic_DNA"/>
</dbReference>
<evidence type="ECO:0000313" key="26">
    <source>
        <dbReference type="EMBL" id="AOO03341.1"/>
    </source>
</evidence>
<dbReference type="Proteomes" id="UP000220495">
    <property type="component" value="Genome"/>
</dbReference>
<evidence type="ECO:0000313" key="38">
    <source>
        <dbReference type="EMBL" id="AOO06122.1"/>
    </source>
</evidence>
<dbReference type="Proteomes" id="UP000219893">
    <property type="component" value="Segment"/>
</dbReference>
<evidence type="ECO:0000313" key="51">
    <source>
        <dbReference type="EMBL" id="AOO09552.1"/>
    </source>
</evidence>
<dbReference type="EMBL" id="KX349258">
    <property type="protein sequence ID" value="AOO04411.1"/>
    <property type="molecule type" value="Genomic_DNA"/>
</dbReference>
<dbReference type="Proteomes" id="UP000219866">
    <property type="component" value="Segment"/>
</dbReference>
<evidence type="ECO:0000313" key="43">
    <source>
        <dbReference type="EMBL" id="AOO07405.1"/>
    </source>
</evidence>
<dbReference type="EMBL" id="KX349239">
    <property type="protein sequence ID" value="AOO00347.1"/>
    <property type="molecule type" value="Genomic_DNA"/>
</dbReference>
<dbReference type="Proteomes" id="UP000220628">
    <property type="component" value="Segment"/>
</dbReference>
<evidence type="ECO:0000313" key="3">
    <source>
        <dbReference type="EMBL" id="AON97774.1"/>
    </source>
</evidence>
<reference evidence="53 54" key="1">
    <citation type="journal article" date="2016" name="Environ. Microbiol.">
        <title>Genomic diversification of marine cyanophages into stable ecotypes.</title>
        <authorList>
            <person name="Marston M.F."/>
            <person name="Martiny J.B."/>
        </authorList>
    </citation>
    <scope>NUCLEOTIDE SEQUENCE [LARGE SCALE GENOMIC DNA]</scope>
    <source>
        <strain evidence="2">Fa_02_0709</strain>
        <strain evidence="3">Fa_10_0709</strain>
        <strain evidence="4">Fa_24_0709</strain>
        <strain evidence="5">LIS_02_1013</strain>
        <strain evidence="6">LIS_06_1010</strain>
        <strain evidence="7">LIS_09_1010</strain>
        <strain evidence="8">LIS_14_1013</strain>
        <strain evidence="9">NJ_05_1013</strain>
        <strain evidence="10">Np_01_0709</strain>
        <strain evidence="11">Np_01_1112</strain>
        <strain evidence="12">Np_03_0709</strain>
        <strain evidence="13">Np_03_1112</strain>
        <strain evidence="14">Np_04_1112</strain>
        <strain evidence="15">Np_06_0912</strain>
        <strain evidence="16">Np_11_1112</strain>
        <strain evidence="17">Np_12_0912</strain>
        <strain evidence="18">Np_14_0912</strain>
        <strain evidence="19">Np_15_0709</strain>
        <strain evidence="20">Np_15_1112</strain>
        <strain evidence="21">Np_19_1112</strain>
        <strain evidence="22">Np_20_0912</strain>
        <strain evidence="23">Np_23_1112</strain>
        <strain evidence="24">Np_24_1112</strain>
        <strain evidence="25">Np_31_1112</strain>
        <strain evidence="26">Np_33_0912</strain>
        <strain evidence="27">Np_36_1112</strain>
        <strain evidence="28">RW_01_0709</strain>
        <strain evidence="29">RW_02_0113</strain>
        <strain evidence="30">RW_02_0709</strain>
        <strain evidence="31">RW_03_0709</strain>
        <strain evidence="32">RW_08_1112</strain>
        <strain evidence="33">RW_11_0905</strain>
        <strain evidence="34">RW_12_0709</strain>
        <strain evidence="35">RW_14_1112</strain>
        <strain evidence="36">RW_16_0905</strain>
        <strain evidence="37">RW_17_0113</strain>
        <strain evidence="38">RW_26_0905</strain>
        <strain evidence="39">RW_29_1112</strain>
        <strain evidence="40">RW_34_0905</strain>
        <strain evidence="41">RW_40_1112</strain>
        <strain evidence="42">Sn_25_0709</strain>
        <strain evidence="43">W1_01_0709</strain>
        <strain evidence="44">W1_01_0910</strain>
        <strain evidence="45">W1_03_0709</strain>
        <strain evidence="46">W1_09_0709</strain>
        <strain evidence="47">W1_12_0909</strain>
        <strain evidence="48">W1_13_0709</strain>
        <strain evidence="49">W1_16_0709</strain>
        <strain evidence="50">W2_13_0910</strain>
        <strain evidence="51">W2_14_0910</strain>
        <strain evidence="52">W2_32_0910</strain>
    </source>
</reference>
<dbReference type="EMBL" id="KX349265">
    <property type="protein sequence ID" value="AOO05908.1"/>
    <property type="molecule type" value="Genomic_DNA"/>
</dbReference>
<dbReference type="EMBL" id="KX349244">
    <property type="protein sequence ID" value="AOO01416.1"/>
    <property type="molecule type" value="Genomic_DNA"/>
</dbReference>
<dbReference type="Proteomes" id="UP000220274">
    <property type="component" value="Genome"/>
</dbReference>
<evidence type="ECO:0000313" key="10">
    <source>
        <dbReference type="EMBL" id="AON99918.1"/>
    </source>
</evidence>
<dbReference type="EMBL" id="KX349272">
    <property type="protein sequence ID" value="AOO07405.1"/>
    <property type="molecule type" value="Genomic_DNA"/>
</dbReference>
<evidence type="ECO:0000313" key="37">
    <source>
        <dbReference type="EMBL" id="AOO05908.1"/>
    </source>
</evidence>
<dbReference type="EMBL" id="KX349236">
    <property type="protein sequence ID" value="AON99705.1"/>
    <property type="molecule type" value="Genomic_DNA"/>
</dbReference>
<evidence type="ECO:0000313" key="9">
    <source>
        <dbReference type="EMBL" id="AON99705.1"/>
    </source>
</evidence>
<name>A0A1D7RW67_9CAUD</name>
<dbReference type="EMBL" id="KX349267">
    <property type="protein sequence ID" value="AOO06335.1"/>
    <property type="molecule type" value="Genomic_DNA"/>
</dbReference>
<dbReference type="EMBL" id="KX349281">
    <property type="protein sequence ID" value="AOO09338.1"/>
    <property type="molecule type" value="Genomic_DNA"/>
</dbReference>
<protein>
    <recommendedName>
        <fullName evidence="1">Glycine-rich domain-containing protein</fullName>
    </recommendedName>
</protein>
<evidence type="ECO:0000313" key="41">
    <source>
        <dbReference type="EMBL" id="AOO06977.1"/>
    </source>
</evidence>
<dbReference type="Proteomes" id="UP000219792">
    <property type="component" value="Segment"/>
</dbReference>
<dbReference type="Proteomes" id="UP000220171">
    <property type="component" value="Segment"/>
</dbReference>
<dbReference type="Proteomes" id="UP000220975">
    <property type="component" value="Segment"/>
</dbReference>
<dbReference type="Proteomes" id="UP000220815">
    <property type="component" value="Genome"/>
</dbReference>
<dbReference type="Proteomes" id="UP000220212">
    <property type="component" value="Segment"/>
</dbReference>
<dbReference type="EMBL" id="KX349246">
    <property type="protein sequence ID" value="AOO01844.1"/>
    <property type="molecule type" value="Genomic_DNA"/>
</dbReference>
<dbReference type="EMBL" id="KX349231">
    <property type="protein sequence ID" value="AON98633.1"/>
    <property type="molecule type" value="Genomic_DNA"/>
</dbReference>
<dbReference type="EMBL" id="KX349228">
    <property type="protein sequence ID" value="AON97988.1"/>
    <property type="molecule type" value="Genomic_DNA"/>
</dbReference>
<evidence type="ECO:0000313" key="47">
    <source>
        <dbReference type="EMBL" id="AOO08479.1"/>
    </source>
</evidence>
<dbReference type="Proteomes" id="UP000220477">
    <property type="component" value="Segment"/>
</dbReference>
<dbReference type="Proteomes" id="UP000220738">
    <property type="component" value="Segment"/>
</dbReference>
<dbReference type="Proteomes" id="UP000220878">
    <property type="component" value="Genome"/>
</dbReference>